<evidence type="ECO:0000313" key="2">
    <source>
        <dbReference type="Proteomes" id="UP001281761"/>
    </source>
</evidence>
<sequence length="644" mass="72113">MAFSDEYSPFLNWTPTAPITADSVLPVFISLVSMVRDGFQFDVTLLRKLPKPHWTVCGFDGCAHVFTPSIDIREDSQIDLQIILSTPHLRDLSGIDDQNVMTDILEIFDNGVWLSSPDSVRSLSNTLHNDPESIRNVVLHEVFIPIEPSLVQISRNPHILSWGYEFERTLRLLCTIFEVSAFHQQSVDFVCSSCIPIALQSFISAVEHEHSQYDVLQSLFNNLNKWKMYGYGESAIDSIETADCFETTLRDLDWGPAVSFASGLTSLAELNFERVPVRSSKSSRRLNRIRVCPSHSKHIPAITPITSSHSYFIEMREDTSQPVCGVGSAHGDLCWCLVTMTKLGWEDFGWDEGSGWALVVASTFSAASPSITADCACAIAVHPSITHSSFTPFVELTIDVPASSKVLMGDWVFTRMEYKRDVSATLASNPTSSLSINTSSRVVLQLDGVGQFFAHRSTPWRNSGSDDIVAPAVHLPAMVVDGLAVPISNLSSTPATVMPILRLYQTIEQLHTSQSIGSTFVENADELSTVPFRLSPTALNDVMPLLKQQENWTKVCPLRWDRQIPSFDEQRPKGHAQFRPAHALCVRLGESKHEVLRYFAFVMWEMGGFGDEYFTWYEKFVDDKSELISQRMWSRVGHVFKIKG</sequence>
<accession>A0ABQ9XTP3</accession>
<proteinExistence type="predicted"/>
<gene>
    <name evidence="1" type="ORF">BLNAU_10178</name>
</gene>
<protein>
    <submittedName>
        <fullName evidence="1">Uncharacterized protein</fullName>
    </submittedName>
</protein>
<name>A0ABQ9XTP3_9EUKA</name>
<comment type="caution">
    <text evidence="1">The sequence shown here is derived from an EMBL/GenBank/DDBJ whole genome shotgun (WGS) entry which is preliminary data.</text>
</comment>
<evidence type="ECO:0000313" key="1">
    <source>
        <dbReference type="EMBL" id="KAK2954848.1"/>
    </source>
</evidence>
<keyword evidence="2" id="KW-1185">Reference proteome</keyword>
<dbReference type="Proteomes" id="UP001281761">
    <property type="component" value="Unassembled WGS sequence"/>
</dbReference>
<organism evidence="1 2">
    <name type="scientific">Blattamonas nauphoetae</name>
    <dbReference type="NCBI Taxonomy" id="2049346"/>
    <lineage>
        <taxon>Eukaryota</taxon>
        <taxon>Metamonada</taxon>
        <taxon>Preaxostyla</taxon>
        <taxon>Oxymonadida</taxon>
        <taxon>Blattamonas</taxon>
    </lineage>
</organism>
<dbReference type="EMBL" id="JARBJD010000073">
    <property type="protein sequence ID" value="KAK2954848.1"/>
    <property type="molecule type" value="Genomic_DNA"/>
</dbReference>
<reference evidence="1 2" key="1">
    <citation type="journal article" date="2022" name="bioRxiv">
        <title>Genomics of Preaxostyla Flagellates Illuminates Evolutionary Transitions and the Path Towards Mitochondrial Loss.</title>
        <authorList>
            <person name="Novak L.V.F."/>
            <person name="Treitli S.C."/>
            <person name="Pyrih J."/>
            <person name="Halakuc P."/>
            <person name="Pipaliya S.V."/>
            <person name="Vacek V."/>
            <person name="Brzon O."/>
            <person name="Soukal P."/>
            <person name="Eme L."/>
            <person name="Dacks J.B."/>
            <person name="Karnkowska A."/>
            <person name="Elias M."/>
            <person name="Hampl V."/>
        </authorList>
    </citation>
    <scope>NUCLEOTIDE SEQUENCE [LARGE SCALE GENOMIC DNA]</scope>
    <source>
        <strain evidence="1">NAU3</strain>
        <tissue evidence="1">Gut</tissue>
    </source>
</reference>